<reference evidence="2" key="1">
    <citation type="submission" date="2015-12" db="EMBL/GenBank/DDBJ databases">
        <title>Gene expression during late stages of embryo sac development: a critical building block for successful pollen-pistil interactions.</title>
        <authorList>
            <person name="Liu Y."/>
            <person name="Joly V."/>
            <person name="Sabar M."/>
            <person name="Matton D.P."/>
        </authorList>
    </citation>
    <scope>NUCLEOTIDE SEQUENCE</scope>
</reference>
<keyword evidence="1" id="KW-0812">Transmembrane</keyword>
<dbReference type="EMBL" id="GEDG01035075">
    <property type="protein sequence ID" value="JAP09405.1"/>
    <property type="molecule type" value="Transcribed_RNA"/>
</dbReference>
<evidence type="ECO:0000313" key="2">
    <source>
        <dbReference type="EMBL" id="JAP09405.1"/>
    </source>
</evidence>
<proteinExistence type="predicted"/>
<feature type="non-terminal residue" evidence="2">
    <location>
        <position position="1"/>
    </location>
</feature>
<feature type="transmembrane region" description="Helical" evidence="1">
    <location>
        <begin position="41"/>
        <end position="62"/>
    </location>
</feature>
<organism evidence="2">
    <name type="scientific">Solanum chacoense</name>
    <name type="common">Chaco potato</name>
    <dbReference type="NCBI Taxonomy" id="4108"/>
    <lineage>
        <taxon>Eukaryota</taxon>
        <taxon>Viridiplantae</taxon>
        <taxon>Streptophyta</taxon>
        <taxon>Embryophyta</taxon>
        <taxon>Tracheophyta</taxon>
        <taxon>Spermatophyta</taxon>
        <taxon>Magnoliopsida</taxon>
        <taxon>eudicotyledons</taxon>
        <taxon>Gunneridae</taxon>
        <taxon>Pentapetalae</taxon>
        <taxon>asterids</taxon>
        <taxon>lamiids</taxon>
        <taxon>Solanales</taxon>
        <taxon>Solanaceae</taxon>
        <taxon>Solanoideae</taxon>
        <taxon>Solaneae</taxon>
        <taxon>Solanum</taxon>
    </lineage>
</organism>
<protein>
    <submittedName>
        <fullName evidence="2">Putative ovule protein</fullName>
    </submittedName>
</protein>
<sequence length="63" mass="7224">PIFIYIYFLGLGIIDVSLYGREEKTLNFRRKYVAQRTSNNLLLLGLFAPCCVGLHVYLVGWAN</sequence>
<evidence type="ECO:0000256" key="1">
    <source>
        <dbReference type="SAM" id="Phobius"/>
    </source>
</evidence>
<keyword evidence="1" id="KW-0472">Membrane</keyword>
<feature type="transmembrane region" description="Helical" evidence="1">
    <location>
        <begin position="6"/>
        <end position="21"/>
    </location>
</feature>
<name>A0A0V0GNM1_SOLCH</name>
<accession>A0A0V0GNM1</accession>
<dbReference type="AlphaFoldDB" id="A0A0V0GNM1"/>
<keyword evidence="1" id="KW-1133">Transmembrane helix</keyword>